<feature type="region of interest" description="Disordered" evidence="3">
    <location>
        <begin position="80"/>
        <end position="138"/>
    </location>
</feature>
<accession>A0AAW1NG98</accession>
<evidence type="ECO:0000313" key="5">
    <source>
        <dbReference type="EMBL" id="KAK9786178.1"/>
    </source>
</evidence>
<evidence type="ECO:0000256" key="1">
    <source>
        <dbReference type="ARBA" id="ARBA00004123"/>
    </source>
</evidence>
<dbReference type="Pfam" id="PF25879">
    <property type="entry name" value="WHD_LYAR"/>
    <property type="match status" value="1"/>
</dbReference>
<gene>
    <name evidence="5" type="ORF">WJX73_004733</name>
</gene>
<proteinExistence type="predicted"/>
<protein>
    <recommendedName>
        <fullName evidence="4">G-patch domain-containing protein</fullName>
    </recommendedName>
</protein>
<dbReference type="Pfam" id="PF01585">
    <property type="entry name" value="G-patch"/>
    <property type="match status" value="1"/>
</dbReference>
<dbReference type="InterPro" id="IPR050656">
    <property type="entry name" value="PINX1"/>
</dbReference>
<evidence type="ECO:0000256" key="3">
    <source>
        <dbReference type="SAM" id="MobiDB-lite"/>
    </source>
</evidence>
<feature type="compositionally biased region" description="Basic and acidic residues" evidence="3">
    <location>
        <begin position="120"/>
        <end position="133"/>
    </location>
</feature>
<feature type="compositionally biased region" description="Polar residues" evidence="3">
    <location>
        <begin position="164"/>
        <end position="177"/>
    </location>
</feature>
<dbReference type="PROSITE" id="PS50174">
    <property type="entry name" value="G_PATCH"/>
    <property type="match status" value="1"/>
</dbReference>
<dbReference type="InterPro" id="IPR000467">
    <property type="entry name" value="G_patch_dom"/>
</dbReference>
<keyword evidence="2" id="KW-0539">Nucleus</keyword>
<dbReference type="InterPro" id="IPR058719">
    <property type="entry name" value="WHD_LYAR"/>
</dbReference>
<dbReference type="PANTHER" id="PTHR23149:SF9">
    <property type="entry name" value="G PATCH DOMAIN-CONTAINING PROTEIN 4"/>
    <property type="match status" value="1"/>
</dbReference>
<evidence type="ECO:0000259" key="4">
    <source>
        <dbReference type="PROSITE" id="PS50174"/>
    </source>
</evidence>
<dbReference type="GO" id="GO:0003676">
    <property type="term" value="F:nucleic acid binding"/>
    <property type="evidence" value="ECO:0007669"/>
    <property type="project" value="InterPro"/>
</dbReference>
<feature type="region of interest" description="Disordered" evidence="3">
    <location>
        <begin position="1"/>
        <end position="63"/>
    </location>
</feature>
<feature type="compositionally biased region" description="Polar residues" evidence="3">
    <location>
        <begin position="80"/>
        <end position="90"/>
    </location>
</feature>
<dbReference type="SMART" id="SM00443">
    <property type="entry name" value="G_patch"/>
    <property type="match status" value="1"/>
</dbReference>
<organism evidence="5 6">
    <name type="scientific">Symbiochloris irregularis</name>
    <dbReference type="NCBI Taxonomy" id="706552"/>
    <lineage>
        <taxon>Eukaryota</taxon>
        <taxon>Viridiplantae</taxon>
        <taxon>Chlorophyta</taxon>
        <taxon>core chlorophytes</taxon>
        <taxon>Trebouxiophyceae</taxon>
        <taxon>Trebouxiales</taxon>
        <taxon>Trebouxiaceae</taxon>
        <taxon>Symbiochloris</taxon>
    </lineage>
</organism>
<feature type="region of interest" description="Disordered" evidence="3">
    <location>
        <begin position="157"/>
        <end position="179"/>
    </location>
</feature>
<feature type="compositionally biased region" description="Low complexity" evidence="3">
    <location>
        <begin position="100"/>
        <end position="116"/>
    </location>
</feature>
<feature type="domain" description="G-patch" evidence="4">
    <location>
        <begin position="18"/>
        <end position="64"/>
    </location>
</feature>
<dbReference type="PANTHER" id="PTHR23149">
    <property type="entry name" value="G PATCH DOMAIN CONTAINING PROTEIN"/>
    <property type="match status" value="1"/>
</dbReference>
<dbReference type="AlphaFoldDB" id="A0AAW1NG98"/>
<dbReference type="Proteomes" id="UP001465755">
    <property type="component" value="Unassembled WGS sequence"/>
</dbReference>
<evidence type="ECO:0000256" key="2">
    <source>
        <dbReference type="ARBA" id="ARBA00023242"/>
    </source>
</evidence>
<reference evidence="5 6" key="1">
    <citation type="journal article" date="2024" name="Nat. Commun.">
        <title>Phylogenomics reveals the evolutionary origins of lichenization in chlorophyte algae.</title>
        <authorList>
            <person name="Puginier C."/>
            <person name="Libourel C."/>
            <person name="Otte J."/>
            <person name="Skaloud P."/>
            <person name="Haon M."/>
            <person name="Grisel S."/>
            <person name="Petersen M."/>
            <person name="Berrin J.G."/>
            <person name="Delaux P.M."/>
            <person name="Dal Grande F."/>
            <person name="Keller J."/>
        </authorList>
    </citation>
    <scope>NUCLEOTIDE SEQUENCE [LARGE SCALE GENOMIC DNA]</scope>
    <source>
        <strain evidence="5 6">SAG 2036</strain>
    </source>
</reference>
<name>A0AAW1NG98_9CHLO</name>
<sequence>MKLPPDHHMPAEGAPPPASRMGEKLMQQMGWQKGQGLGKDGTGRKEHIRVKKKDTNEGVGAGASWNWGVKWWEQVFNDQAQALQQKTSPSKPARDSKAGDAQAAEEATSSSSQDTAIHQDIPRKEGAEDRQEFNEDDQVNLYTREVRKAKFEGSRIVFGEDASDTQPTEPAQTQQGEVTERRIKYKKLATCILQQAPKHRMKLKKLEKLVYAQIGQTHGSDTAESCRQQSGLATQVRKSRQFEVADDLVMLVSA</sequence>
<evidence type="ECO:0000313" key="6">
    <source>
        <dbReference type="Proteomes" id="UP001465755"/>
    </source>
</evidence>
<comment type="caution">
    <text evidence="5">The sequence shown here is derived from an EMBL/GenBank/DDBJ whole genome shotgun (WGS) entry which is preliminary data.</text>
</comment>
<comment type="subcellular location">
    <subcellularLocation>
        <location evidence="1">Nucleus</location>
    </subcellularLocation>
</comment>
<keyword evidence="6" id="KW-1185">Reference proteome</keyword>
<feature type="compositionally biased region" description="Basic and acidic residues" evidence="3">
    <location>
        <begin position="1"/>
        <end position="10"/>
    </location>
</feature>
<dbReference type="GO" id="GO:0005730">
    <property type="term" value="C:nucleolus"/>
    <property type="evidence" value="ECO:0007669"/>
    <property type="project" value="TreeGrafter"/>
</dbReference>
<dbReference type="EMBL" id="JALJOQ010000279">
    <property type="protein sequence ID" value="KAK9786178.1"/>
    <property type="molecule type" value="Genomic_DNA"/>
</dbReference>